<name>A0ACC0BMS2_CATRO</name>
<dbReference type="Proteomes" id="UP001060085">
    <property type="component" value="Linkage Group LG03"/>
</dbReference>
<organism evidence="1 2">
    <name type="scientific">Catharanthus roseus</name>
    <name type="common">Madagascar periwinkle</name>
    <name type="synonym">Vinca rosea</name>
    <dbReference type="NCBI Taxonomy" id="4058"/>
    <lineage>
        <taxon>Eukaryota</taxon>
        <taxon>Viridiplantae</taxon>
        <taxon>Streptophyta</taxon>
        <taxon>Embryophyta</taxon>
        <taxon>Tracheophyta</taxon>
        <taxon>Spermatophyta</taxon>
        <taxon>Magnoliopsida</taxon>
        <taxon>eudicotyledons</taxon>
        <taxon>Gunneridae</taxon>
        <taxon>Pentapetalae</taxon>
        <taxon>asterids</taxon>
        <taxon>lamiids</taxon>
        <taxon>Gentianales</taxon>
        <taxon>Apocynaceae</taxon>
        <taxon>Rauvolfioideae</taxon>
        <taxon>Vinceae</taxon>
        <taxon>Catharanthinae</taxon>
        <taxon>Catharanthus</taxon>
    </lineage>
</organism>
<protein>
    <submittedName>
        <fullName evidence="1">Uncharacterized protein</fullName>
    </submittedName>
</protein>
<accession>A0ACC0BMS2</accession>
<keyword evidence="2" id="KW-1185">Reference proteome</keyword>
<sequence length="149" mass="16743">MYDYITRSASRSVHKSRFIMLFQMLRKGVVLGGFGQLVYTWTSHHALRCDGHLGESQEGLETKVGLRANLVGAPEICSLVWPVIWGVRLLWNWAFIWSLASINYEMLELSSDDLVWDQDIVRGTLLFLVSRGTQIPYSAAVDLVAGLGV</sequence>
<dbReference type="EMBL" id="CM044703">
    <property type="protein sequence ID" value="KAI5673919.1"/>
    <property type="molecule type" value="Genomic_DNA"/>
</dbReference>
<comment type="caution">
    <text evidence="1">The sequence shown here is derived from an EMBL/GenBank/DDBJ whole genome shotgun (WGS) entry which is preliminary data.</text>
</comment>
<proteinExistence type="predicted"/>
<gene>
    <name evidence="1" type="ORF">M9H77_14283</name>
</gene>
<reference evidence="2" key="1">
    <citation type="journal article" date="2023" name="Nat. Plants">
        <title>Single-cell RNA sequencing provides a high-resolution roadmap for understanding the multicellular compartmentation of specialized metabolism.</title>
        <authorList>
            <person name="Sun S."/>
            <person name="Shen X."/>
            <person name="Li Y."/>
            <person name="Li Y."/>
            <person name="Wang S."/>
            <person name="Li R."/>
            <person name="Zhang H."/>
            <person name="Shen G."/>
            <person name="Guo B."/>
            <person name="Wei J."/>
            <person name="Xu J."/>
            <person name="St-Pierre B."/>
            <person name="Chen S."/>
            <person name="Sun C."/>
        </authorList>
    </citation>
    <scope>NUCLEOTIDE SEQUENCE [LARGE SCALE GENOMIC DNA]</scope>
</reference>
<evidence type="ECO:0000313" key="2">
    <source>
        <dbReference type="Proteomes" id="UP001060085"/>
    </source>
</evidence>
<evidence type="ECO:0000313" key="1">
    <source>
        <dbReference type="EMBL" id="KAI5673919.1"/>
    </source>
</evidence>